<comment type="caution">
    <text evidence="2">The sequence shown here is derived from an EMBL/GenBank/DDBJ whole genome shotgun (WGS) entry which is preliminary data.</text>
</comment>
<dbReference type="Gene3D" id="1.10.260.40">
    <property type="entry name" value="lambda repressor-like DNA-binding domains"/>
    <property type="match status" value="1"/>
</dbReference>
<dbReference type="AlphaFoldDB" id="A0AAW5M2F5"/>
<protein>
    <submittedName>
        <fullName evidence="2">Helix-turn-helix transcriptional regulator</fullName>
    </submittedName>
</protein>
<organism evidence="2 3">
    <name type="scientific">Lactobacillus johnsonii</name>
    <dbReference type="NCBI Taxonomy" id="33959"/>
    <lineage>
        <taxon>Bacteria</taxon>
        <taxon>Bacillati</taxon>
        <taxon>Bacillota</taxon>
        <taxon>Bacilli</taxon>
        <taxon>Lactobacillales</taxon>
        <taxon>Lactobacillaceae</taxon>
        <taxon>Lactobacillus</taxon>
    </lineage>
</organism>
<evidence type="ECO:0000259" key="1">
    <source>
        <dbReference type="Pfam" id="PF01381"/>
    </source>
</evidence>
<dbReference type="SUPFAM" id="SSF47413">
    <property type="entry name" value="lambda repressor-like DNA-binding domains"/>
    <property type="match status" value="1"/>
</dbReference>
<name>A0AAW5M2F5_LACJH</name>
<feature type="domain" description="HTH cro/C1-type" evidence="1">
    <location>
        <begin position="11"/>
        <end position="55"/>
    </location>
</feature>
<dbReference type="Proteomes" id="UP001206357">
    <property type="component" value="Unassembled WGS sequence"/>
</dbReference>
<dbReference type="InterPro" id="IPR010982">
    <property type="entry name" value="Lambda_DNA-bd_dom_sf"/>
</dbReference>
<evidence type="ECO:0000313" key="2">
    <source>
        <dbReference type="EMBL" id="MCR1914495.1"/>
    </source>
</evidence>
<reference evidence="2" key="1">
    <citation type="submission" date="2022-07" db="EMBL/GenBank/DDBJ databases">
        <title>Enhanced cultured diversity of the mouse gut microbiota enables custom-made synthetic communities.</title>
        <authorList>
            <person name="Afrizal A."/>
        </authorList>
    </citation>
    <scope>NUCLEOTIDE SEQUENCE</scope>
    <source>
        <strain evidence="2">DSM 100219</strain>
    </source>
</reference>
<dbReference type="InterPro" id="IPR001387">
    <property type="entry name" value="Cro/C1-type_HTH"/>
</dbReference>
<dbReference type="RefSeq" id="WP_135942699.1">
    <property type="nucleotide sequence ID" value="NZ_JANKAU010000002.1"/>
</dbReference>
<dbReference type="GO" id="GO:0003677">
    <property type="term" value="F:DNA binding"/>
    <property type="evidence" value="ECO:0007669"/>
    <property type="project" value="InterPro"/>
</dbReference>
<gene>
    <name evidence="2" type="ORF">NSA17_03540</name>
</gene>
<accession>A0AAW5M2F5</accession>
<evidence type="ECO:0000313" key="3">
    <source>
        <dbReference type="Proteomes" id="UP001206357"/>
    </source>
</evidence>
<dbReference type="EMBL" id="JANKAU010000002">
    <property type="protein sequence ID" value="MCR1914495.1"/>
    <property type="molecule type" value="Genomic_DNA"/>
</dbReference>
<sequence length="67" mass="7896">MQLTEKQVLAIKRKRGELDLTINALAEITGVSKWTLIDIFKHKHRNVNSITFKKLNDWLIDEYTSIR</sequence>
<proteinExistence type="predicted"/>
<dbReference type="Pfam" id="PF01381">
    <property type="entry name" value="HTH_3"/>
    <property type="match status" value="1"/>
</dbReference>